<keyword evidence="2" id="KW-1185">Reference proteome</keyword>
<dbReference type="AlphaFoldDB" id="A0A016TIT0"/>
<evidence type="ECO:0000313" key="1">
    <source>
        <dbReference type="EMBL" id="EYC02894.1"/>
    </source>
</evidence>
<dbReference type="Proteomes" id="UP000024635">
    <property type="component" value="Unassembled WGS sequence"/>
</dbReference>
<accession>A0A016TIT0</accession>
<organism evidence="1 2">
    <name type="scientific">Ancylostoma ceylanicum</name>
    <dbReference type="NCBI Taxonomy" id="53326"/>
    <lineage>
        <taxon>Eukaryota</taxon>
        <taxon>Metazoa</taxon>
        <taxon>Ecdysozoa</taxon>
        <taxon>Nematoda</taxon>
        <taxon>Chromadorea</taxon>
        <taxon>Rhabditida</taxon>
        <taxon>Rhabditina</taxon>
        <taxon>Rhabditomorpha</taxon>
        <taxon>Strongyloidea</taxon>
        <taxon>Ancylostomatidae</taxon>
        <taxon>Ancylostomatinae</taxon>
        <taxon>Ancylostoma</taxon>
    </lineage>
</organism>
<sequence>MDRVLKSSVKIVFHVIVRVIRRCIDLDNGDPNVSSQEAYCNDPLVHWFPPHKCHGCPFFQYYSDSFFMPSMDFIITGKQDRLVVACEPATSCPSNFAKAEDVQSVVIKLPEKLGETPSLV</sequence>
<reference evidence="2" key="1">
    <citation type="journal article" date="2015" name="Nat. Genet.">
        <title>The genome and transcriptome of the zoonotic hookworm Ancylostoma ceylanicum identify infection-specific gene families.</title>
        <authorList>
            <person name="Schwarz E.M."/>
            <person name="Hu Y."/>
            <person name="Antoshechkin I."/>
            <person name="Miller M.M."/>
            <person name="Sternberg P.W."/>
            <person name="Aroian R.V."/>
        </authorList>
    </citation>
    <scope>NUCLEOTIDE SEQUENCE</scope>
    <source>
        <strain evidence="2">HY135</strain>
    </source>
</reference>
<gene>
    <name evidence="1" type="primary">Acey_s0097.g3002</name>
    <name evidence="1" type="ORF">Y032_0097g3002</name>
</gene>
<comment type="caution">
    <text evidence="1">The sequence shown here is derived from an EMBL/GenBank/DDBJ whole genome shotgun (WGS) entry which is preliminary data.</text>
</comment>
<evidence type="ECO:0000313" key="2">
    <source>
        <dbReference type="Proteomes" id="UP000024635"/>
    </source>
</evidence>
<name>A0A016TIT0_9BILA</name>
<protein>
    <submittedName>
        <fullName evidence="1">Uncharacterized protein</fullName>
    </submittedName>
</protein>
<dbReference type="EMBL" id="JARK01001433">
    <property type="protein sequence ID" value="EYC02894.1"/>
    <property type="molecule type" value="Genomic_DNA"/>
</dbReference>
<proteinExistence type="predicted"/>